<evidence type="ECO:0000259" key="2">
    <source>
        <dbReference type="Pfam" id="PF25355"/>
    </source>
</evidence>
<evidence type="ECO:0000256" key="1">
    <source>
        <dbReference type="SAM" id="MobiDB-lite"/>
    </source>
</evidence>
<dbReference type="AlphaFoldDB" id="A0A1T5J2R7"/>
<dbReference type="InterPro" id="IPR057204">
    <property type="entry name" value="DUF7882"/>
</dbReference>
<organism evidence="3 4">
    <name type="scientific">Okibacterium fritillariae</name>
    <dbReference type="NCBI Taxonomy" id="123320"/>
    <lineage>
        <taxon>Bacteria</taxon>
        <taxon>Bacillati</taxon>
        <taxon>Actinomycetota</taxon>
        <taxon>Actinomycetes</taxon>
        <taxon>Micrococcales</taxon>
        <taxon>Microbacteriaceae</taxon>
        <taxon>Okibacterium</taxon>
    </lineage>
</organism>
<evidence type="ECO:0000313" key="4">
    <source>
        <dbReference type="Proteomes" id="UP000190857"/>
    </source>
</evidence>
<dbReference type="RefSeq" id="WP_079727246.1">
    <property type="nucleotide sequence ID" value="NZ_FUZP01000001.1"/>
</dbReference>
<dbReference type="Proteomes" id="UP000190857">
    <property type="component" value="Unassembled WGS sequence"/>
</dbReference>
<dbReference type="STRING" id="123320.SAMN06309945_1153"/>
<protein>
    <recommendedName>
        <fullName evidence="2">DUF7882 domain-containing protein</fullName>
    </recommendedName>
</protein>
<reference evidence="3 4" key="1">
    <citation type="submission" date="2017-02" db="EMBL/GenBank/DDBJ databases">
        <authorList>
            <person name="Peterson S.W."/>
        </authorList>
    </citation>
    <scope>NUCLEOTIDE SEQUENCE [LARGE SCALE GENOMIC DNA]</scope>
    <source>
        <strain evidence="3 4">VKM Ac-2059</strain>
    </source>
</reference>
<gene>
    <name evidence="3" type="ORF">SAMN06309945_1153</name>
</gene>
<feature type="domain" description="DUF7882" evidence="2">
    <location>
        <begin position="1"/>
        <end position="97"/>
    </location>
</feature>
<sequence>MGSLIYANAGIEIEFDDRLLTHVQLVMGAKLRRGESFFFTWRDDPSVGDGRSAIWVEPSIPLYFKYSGGRQPTINREWLELLTASANSGQGLQIVPEPGARETNTQSNDNSVKRRD</sequence>
<proteinExistence type="predicted"/>
<dbReference type="EMBL" id="FUZP01000001">
    <property type="protein sequence ID" value="SKC45666.1"/>
    <property type="molecule type" value="Genomic_DNA"/>
</dbReference>
<accession>A0A1T5J2R7</accession>
<dbReference type="Pfam" id="PF25355">
    <property type="entry name" value="DUF7882"/>
    <property type="match status" value="1"/>
</dbReference>
<dbReference type="OrthoDB" id="5123855at2"/>
<name>A0A1T5J2R7_9MICO</name>
<evidence type="ECO:0000313" key="3">
    <source>
        <dbReference type="EMBL" id="SKC45666.1"/>
    </source>
</evidence>
<feature type="region of interest" description="Disordered" evidence="1">
    <location>
        <begin position="90"/>
        <end position="116"/>
    </location>
</feature>
<keyword evidence="4" id="KW-1185">Reference proteome</keyword>